<evidence type="ECO:0000256" key="6">
    <source>
        <dbReference type="ARBA" id="ARBA00022692"/>
    </source>
</evidence>
<organism evidence="12 13">
    <name type="scientific">Moraxella porci DSM 25326</name>
    <dbReference type="NCBI Taxonomy" id="573983"/>
    <lineage>
        <taxon>Bacteria</taxon>
        <taxon>Pseudomonadati</taxon>
        <taxon>Pseudomonadota</taxon>
        <taxon>Gammaproteobacteria</taxon>
        <taxon>Moraxellales</taxon>
        <taxon>Moraxellaceae</taxon>
        <taxon>Moraxella</taxon>
    </lineage>
</organism>
<keyword evidence="6 9" id="KW-0812">Transmembrane</keyword>
<evidence type="ECO:0000256" key="4">
    <source>
        <dbReference type="ARBA" id="ARBA00022475"/>
    </source>
</evidence>
<dbReference type="PANTHER" id="PTHR30012:SF7">
    <property type="entry name" value="PROTEIN TRANSPORT PROTEIN HOFC HOMOLOG"/>
    <property type="match status" value="1"/>
</dbReference>
<accession>A0A1T0CNK2</accession>
<feature type="transmembrane region" description="Helical" evidence="10">
    <location>
        <begin position="298"/>
        <end position="319"/>
    </location>
</feature>
<dbReference type="PROSITE" id="PS00874">
    <property type="entry name" value="T2SP_F"/>
    <property type="match status" value="1"/>
</dbReference>
<evidence type="ECO:0000256" key="5">
    <source>
        <dbReference type="ARBA" id="ARBA00022519"/>
    </source>
</evidence>
<dbReference type="InterPro" id="IPR003004">
    <property type="entry name" value="GspF/PilC"/>
</dbReference>
<evidence type="ECO:0000256" key="3">
    <source>
        <dbReference type="ARBA" id="ARBA00022448"/>
    </source>
</evidence>
<evidence type="ECO:0000313" key="12">
    <source>
        <dbReference type="EMBL" id="OOS23904.1"/>
    </source>
</evidence>
<dbReference type="InterPro" id="IPR042094">
    <property type="entry name" value="T2SS_GspF_sf"/>
</dbReference>
<dbReference type="InterPro" id="IPR001992">
    <property type="entry name" value="T2SS_GspF/T4SS_PilC_CS"/>
</dbReference>
<dbReference type="GO" id="GO:0015628">
    <property type="term" value="P:protein secretion by the type II secretion system"/>
    <property type="evidence" value="ECO:0007669"/>
    <property type="project" value="TreeGrafter"/>
</dbReference>
<dbReference type="PRINTS" id="PR00812">
    <property type="entry name" value="BCTERIALGSPF"/>
</dbReference>
<dbReference type="GO" id="GO:0005886">
    <property type="term" value="C:plasma membrane"/>
    <property type="evidence" value="ECO:0007669"/>
    <property type="project" value="UniProtKB-SubCell"/>
</dbReference>
<evidence type="ECO:0000313" key="13">
    <source>
        <dbReference type="Proteomes" id="UP000190683"/>
    </source>
</evidence>
<feature type="domain" description="Type II secretion system protein GspF" evidence="11">
    <location>
        <begin position="96"/>
        <end position="217"/>
    </location>
</feature>
<feature type="transmembrane region" description="Helical" evidence="10">
    <location>
        <begin position="247"/>
        <end position="265"/>
    </location>
</feature>
<evidence type="ECO:0000256" key="2">
    <source>
        <dbReference type="ARBA" id="ARBA00005745"/>
    </source>
</evidence>
<reference evidence="12 13" key="1">
    <citation type="submission" date="2017-02" db="EMBL/GenBank/DDBJ databases">
        <title>Draft genome sequence of Moraxella porci CCUG 54912T type strain.</title>
        <authorList>
            <person name="Salva-Serra F."/>
            <person name="Engstrom-Jakobsson H."/>
            <person name="Thorell K."/>
            <person name="Jaen-Luchoro D."/>
            <person name="Gonzales-Siles L."/>
            <person name="Karlsson R."/>
            <person name="Yazdan S."/>
            <person name="Boulund F."/>
            <person name="Johnning A."/>
            <person name="Engstrand L."/>
            <person name="Kristiansson E."/>
            <person name="Moore E."/>
        </authorList>
    </citation>
    <scope>NUCLEOTIDE SEQUENCE [LARGE SCALE GENOMIC DNA]</scope>
    <source>
        <strain evidence="12 13">CCUG 54912</strain>
    </source>
</reference>
<sequence>MLKIKKDNLNHQLNSDDSQRTLTVDNLPKSTTDSLFSYRAYDARGRVVRGEISASTAILAKARLRKQGLSDIKISSSTMRWQPPRSIPRQHILLALQTLATLLKSSVVLTKALSIAASTTQHPKLANTLKQIKTDIEQGSSFYQAIAKHREFDKVTLALIDAGEKSGQLDTMLERAAQHAQLQAIRRSQLAKALRYPALVMAVAWIVSAILLLKIVPSFAVTFDGIDTPLPAITVWVLALSDWLRASFWWLIGMLVISALMFGWLYKTRPSLRLWCAAAMLRLPVIGAVIQAVGSARFAQTLALTFASGVPLAQSVLLAGKACDHPLFEQASQHIAAVITTGSSLGAAMAKTRLFSPMSVQMVTVGEEAGRLTQMLDEVATHHDKQVQQTTDALIGLLEPAIILVMGVLIGGLVLAMYLPIFNLGMGG</sequence>
<keyword evidence="4" id="KW-1003">Cell membrane</keyword>
<feature type="transmembrane region" description="Helical" evidence="10">
    <location>
        <begin position="196"/>
        <end position="216"/>
    </location>
</feature>
<evidence type="ECO:0000256" key="9">
    <source>
        <dbReference type="RuleBase" id="RU003923"/>
    </source>
</evidence>
<dbReference type="Proteomes" id="UP000190683">
    <property type="component" value="Unassembled WGS sequence"/>
</dbReference>
<evidence type="ECO:0000259" key="11">
    <source>
        <dbReference type="Pfam" id="PF00482"/>
    </source>
</evidence>
<feature type="transmembrane region" description="Helical" evidence="10">
    <location>
        <begin position="401"/>
        <end position="422"/>
    </location>
</feature>
<name>A0A1T0CNK2_9GAMM</name>
<keyword evidence="7 10" id="KW-1133">Transmembrane helix</keyword>
<feature type="domain" description="Type II secretion system protein GspF" evidence="11">
    <location>
        <begin position="298"/>
        <end position="420"/>
    </location>
</feature>
<dbReference type="EMBL" id="MUYV01000011">
    <property type="protein sequence ID" value="OOS23904.1"/>
    <property type="molecule type" value="Genomic_DNA"/>
</dbReference>
<dbReference type="RefSeq" id="WP_078318216.1">
    <property type="nucleotide sequence ID" value="NZ_MUYV01000011.1"/>
</dbReference>
<proteinExistence type="inferred from homology"/>
<dbReference type="Pfam" id="PF00482">
    <property type="entry name" value="T2SSF"/>
    <property type="match status" value="2"/>
</dbReference>
<dbReference type="FunFam" id="1.20.81.30:FF:000001">
    <property type="entry name" value="Type II secretion system protein F"/>
    <property type="match status" value="2"/>
</dbReference>
<keyword evidence="5" id="KW-0997">Cell inner membrane</keyword>
<gene>
    <name evidence="12" type="ORF">B0681_08030</name>
</gene>
<dbReference type="PANTHER" id="PTHR30012">
    <property type="entry name" value="GENERAL SECRETION PATHWAY PROTEIN"/>
    <property type="match status" value="1"/>
</dbReference>
<comment type="similarity">
    <text evidence="2 9">Belongs to the GSP F family.</text>
</comment>
<keyword evidence="3 9" id="KW-0813">Transport</keyword>
<evidence type="ECO:0000256" key="8">
    <source>
        <dbReference type="ARBA" id="ARBA00023136"/>
    </source>
</evidence>
<evidence type="ECO:0000256" key="1">
    <source>
        <dbReference type="ARBA" id="ARBA00004429"/>
    </source>
</evidence>
<feature type="transmembrane region" description="Helical" evidence="10">
    <location>
        <begin position="272"/>
        <end position="292"/>
    </location>
</feature>
<dbReference type="STRING" id="573983.B0681_08030"/>
<dbReference type="Gene3D" id="1.20.81.30">
    <property type="entry name" value="Type II secretion system (T2SS), domain F"/>
    <property type="match status" value="2"/>
</dbReference>
<dbReference type="InterPro" id="IPR018076">
    <property type="entry name" value="T2SS_GspF_dom"/>
</dbReference>
<protein>
    <submittedName>
        <fullName evidence="12">Pilus assembly protein PilC</fullName>
    </submittedName>
</protein>
<evidence type="ECO:0000256" key="10">
    <source>
        <dbReference type="SAM" id="Phobius"/>
    </source>
</evidence>
<evidence type="ECO:0000256" key="7">
    <source>
        <dbReference type="ARBA" id="ARBA00022989"/>
    </source>
</evidence>
<comment type="subcellular location">
    <subcellularLocation>
        <location evidence="1 9">Cell inner membrane</location>
        <topology evidence="1 9">Multi-pass membrane protein</topology>
    </subcellularLocation>
</comment>
<comment type="caution">
    <text evidence="12">The sequence shown here is derived from an EMBL/GenBank/DDBJ whole genome shotgun (WGS) entry which is preliminary data.</text>
</comment>
<keyword evidence="13" id="KW-1185">Reference proteome</keyword>
<dbReference type="AlphaFoldDB" id="A0A1T0CNK2"/>
<keyword evidence="8 10" id="KW-0472">Membrane</keyword>